<feature type="compositionally biased region" description="Low complexity" evidence="1">
    <location>
        <begin position="279"/>
        <end position="294"/>
    </location>
</feature>
<evidence type="ECO:0000313" key="2">
    <source>
        <dbReference type="EMBL" id="KAG7174634.1"/>
    </source>
</evidence>
<reference evidence="2" key="1">
    <citation type="journal article" date="2021" name="Sci. Adv.">
        <title>The American lobster genome reveals insights on longevity, neural, and immune adaptations.</title>
        <authorList>
            <person name="Polinski J.M."/>
            <person name="Zimin A.V."/>
            <person name="Clark K.F."/>
            <person name="Kohn A.B."/>
            <person name="Sadowski N."/>
            <person name="Timp W."/>
            <person name="Ptitsyn A."/>
            <person name="Khanna P."/>
            <person name="Romanova D.Y."/>
            <person name="Williams P."/>
            <person name="Greenwood S.J."/>
            <person name="Moroz L.L."/>
            <person name="Walt D.R."/>
            <person name="Bodnar A.G."/>
        </authorList>
    </citation>
    <scope>NUCLEOTIDE SEQUENCE</scope>
    <source>
        <strain evidence="2">GMGI-L3</strain>
    </source>
</reference>
<dbReference type="EMBL" id="JAHLQT010007499">
    <property type="protein sequence ID" value="KAG7174634.1"/>
    <property type="molecule type" value="Genomic_DNA"/>
</dbReference>
<protein>
    <submittedName>
        <fullName evidence="2">Uncharacterized protein</fullName>
    </submittedName>
</protein>
<evidence type="ECO:0000313" key="3">
    <source>
        <dbReference type="Proteomes" id="UP000747542"/>
    </source>
</evidence>
<organism evidence="2 3">
    <name type="scientific">Homarus americanus</name>
    <name type="common">American lobster</name>
    <dbReference type="NCBI Taxonomy" id="6706"/>
    <lineage>
        <taxon>Eukaryota</taxon>
        <taxon>Metazoa</taxon>
        <taxon>Ecdysozoa</taxon>
        <taxon>Arthropoda</taxon>
        <taxon>Crustacea</taxon>
        <taxon>Multicrustacea</taxon>
        <taxon>Malacostraca</taxon>
        <taxon>Eumalacostraca</taxon>
        <taxon>Eucarida</taxon>
        <taxon>Decapoda</taxon>
        <taxon>Pleocyemata</taxon>
        <taxon>Astacidea</taxon>
        <taxon>Nephropoidea</taxon>
        <taxon>Nephropidae</taxon>
        <taxon>Homarus</taxon>
    </lineage>
</organism>
<comment type="caution">
    <text evidence="2">The sequence shown here is derived from an EMBL/GenBank/DDBJ whole genome shotgun (WGS) entry which is preliminary data.</text>
</comment>
<dbReference type="SUPFAM" id="SSF57501">
    <property type="entry name" value="Cystine-knot cytokines"/>
    <property type="match status" value="1"/>
</dbReference>
<gene>
    <name evidence="2" type="ORF">Hamer_G015769</name>
</gene>
<feature type="region of interest" description="Disordered" evidence="1">
    <location>
        <begin position="220"/>
        <end position="314"/>
    </location>
</feature>
<accession>A0A8J5N7S5</accession>
<sequence>MTSNSPSQVTAEDLAKLPAYLREAPSCATNPTNRSFCIMPVGYPSELASSLARKYEEELTEIQTVLAQLPHPPLDLSAATSQLPTVDTGVECESVQKTVELSWSRDVLGSWFVIMQTPPFTQPVTVTTCSGRARAQGCRPLLKPRPLIALQPRDPQPRPFLFDFPLPVACVFAGPLQRYTVAALNDDNWHGGESVSAEMKRTTIPPQASSSPVTVVVTAGDQPVTSPLPDSDLDHLPSITPLTAPRQTDDSMTSPMSESVPCLPVTSPLSDPLPPFPLTSPSSQPIPSVPVTSQAFPRAPLPRRPDTLPEVPADDFRSDADIAHDEAEAERVALSTVLADCATTPGADLGTWTIYVATDTLRCASIFPALKTLNK</sequence>
<keyword evidence="3" id="KW-1185">Reference proteome</keyword>
<dbReference type="InterPro" id="IPR029034">
    <property type="entry name" value="Cystine-knot_cytokine"/>
</dbReference>
<proteinExistence type="predicted"/>
<dbReference type="Proteomes" id="UP000747542">
    <property type="component" value="Unassembled WGS sequence"/>
</dbReference>
<evidence type="ECO:0000256" key="1">
    <source>
        <dbReference type="SAM" id="MobiDB-lite"/>
    </source>
</evidence>
<dbReference type="AlphaFoldDB" id="A0A8J5N7S5"/>
<name>A0A8J5N7S5_HOMAM</name>